<dbReference type="InterPro" id="IPR001478">
    <property type="entry name" value="PDZ"/>
</dbReference>
<dbReference type="Pfam" id="PF13180">
    <property type="entry name" value="PDZ_2"/>
    <property type="match status" value="1"/>
</dbReference>
<dbReference type="InterPro" id="IPR051201">
    <property type="entry name" value="Chloro_Bact_Ser_Proteases"/>
</dbReference>
<keyword evidence="2" id="KW-0645">Protease</keyword>
<dbReference type="InterPro" id="IPR001940">
    <property type="entry name" value="Peptidase_S1C"/>
</dbReference>
<evidence type="ECO:0000256" key="2">
    <source>
        <dbReference type="ARBA" id="ARBA00022670"/>
    </source>
</evidence>
<dbReference type="Gene3D" id="2.40.10.10">
    <property type="entry name" value="Trypsin-like serine proteases"/>
    <property type="match status" value="2"/>
</dbReference>
<dbReference type="PANTHER" id="PTHR43343:SF3">
    <property type="entry name" value="PROTEASE DO-LIKE 8, CHLOROPLASTIC"/>
    <property type="match status" value="1"/>
</dbReference>
<feature type="region of interest" description="Disordered" evidence="4">
    <location>
        <begin position="1"/>
        <end position="181"/>
    </location>
</feature>
<dbReference type="PANTHER" id="PTHR43343">
    <property type="entry name" value="PEPTIDASE S12"/>
    <property type="match status" value="1"/>
</dbReference>
<evidence type="ECO:0000256" key="3">
    <source>
        <dbReference type="ARBA" id="ARBA00022801"/>
    </source>
</evidence>
<evidence type="ECO:0000313" key="7">
    <source>
        <dbReference type="Proteomes" id="UP000316609"/>
    </source>
</evidence>
<dbReference type="Gene3D" id="2.30.42.10">
    <property type="match status" value="1"/>
</dbReference>
<feature type="compositionally biased region" description="Basic and acidic residues" evidence="4">
    <location>
        <begin position="74"/>
        <end position="109"/>
    </location>
</feature>
<evidence type="ECO:0000313" key="6">
    <source>
        <dbReference type="EMBL" id="TMQ62199.1"/>
    </source>
</evidence>
<feature type="domain" description="PDZ" evidence="5">
    <location>
        <begin position="439"/>
        <end position="510"/>
    </location>
</feature>
<proteinExistence type="inferred from homology"/>
<dbReference type="EMBL" id="VBOY01000145">
    <property type="protein sequence ID" value="TMQ62199.1"/>
    <property type="molecule type" value="Genomic_DNA"/>
</dbReference>
<dbReference type="GO" id="GO:0006508">
    <property type="term" value="P:proteolysis"/>
    <property type="evidence" value="ECO:0007669"/>
    <property type="project" value="UniProtKB-KW"/>
</dbReference>
<evidence type="ECO:0000256" key="1">
    <source>
        <dbReference type="ARBA" id="ARBA00010541"/>
    </source>
</evidence>
<dbReference type="InterPro" id="IPR036034">
    <property type="entry name" value="PDZ_sf"/>
</dbReference>
<dbReference type="SUPFAM" id="SSF50156">
    <property type="entry name" value="PDZ domain-like"/>
    <property type="match status" value="1"/>
</dbReference>
<dbReference type="InterPro" id="IPR043504">
    <property type="entry name" value="Peptidase_S1_PA_chymotrypsin"/>
</dbReference>
<dbReference type="InterPro" id="IPR009003">
    <property type="entry name" value="Peptidase_S1_PA"/>
</dbReference>
<feature type="compositionally biased region" description="Basic and acidic residues" evidence="4">
    <location>
        <begin position="14"/>
        <end position="37"/>
    </location>
</feature>
<name>A0A538TEX1_UNCEI</name>
<organism evidence="6 7">
    <name type="scientific">Eiseniibacteriota bacterium</name>
    <dbReference type="NCBI Taxonomy" id="2212470"/>
    <lineage>
        <taxon>Bacteria</taxon>
        <taxon>Candidatus Eiseniibacteriota</taxon>
    </lineage>
</organism>
<dbReference type="GO" id="GO:0004252">
    <property type="term" value="F:serine-type endopeptidase activity"/>
    <property type="evidence" value="ECO:0007669"/>
    <property type="project" value="InterPro"/>
</dbReference>
<protein>
    <submittedName>
        <fullName evidence="6">PDZ domain-containing protein</fullName>
    </submittedName>
</protein>
<comment type="caution">
    <text evidence="6">The sequence shown here is derived from an EMBL/GenBank/DDBJ whole genome shotgun (WGS) entry which is preliminary data.</text>
</comment>
<dbReference type="AlphaFoldDB" id="A0A538TEX1"/>
<dbReference type="Pfam" id="PF13365">
    <property type="entry name" value="Trypsin_2"/>
    <property type="match status" value="1"/>
</dbReference>
<gene>
    <name evidence="6" type="ORF">E6K78_12075</name>
</gene>
<sequence length="519" mass="54809">MAREHESGSQGHGRQGDGRGEPRRAHVPDDVDRDVGPAHHHHPEPQVTAAPARAAREHDRRPQQQQSRHAGGRLVREQPEVSARDDERGNEPQARREGGPCQGPHREVRPPLLAPQPPVDQRQQRGHQSLENQGPELHGESIHRKRTYPTGPAGATSGNRFGSGRCGGSRPTLGGPGGPERHPLHPTCCARLVSRLEGGSLDPEQHLLDAYSQAVTQAVERVGPAVVKIDVGHGPPAGKGARPDGSGSGVLFTPDGLLLTNSHVVHGARSREVTLPDGHRLPADLVGDDPDTDLAVLRVSGSDLADATLGDSGSLKVGQLVIAIGNPFGFQATVTAGVVSALGRSLRSRSGRLMDNIIQTDAALNPGSSGGPLVDARGQVVGINTAVIFPAQGLCFAIPVNTARFVATHLIRDGRIRRAYLGIGGQHVTLRRRLAREHGVAAETALMVVHVETGSPAHRASLAEGDIVIAFGDQLVTGVDDLHGALTEARIGVPSTLTILRRGEKRVVEVVPVESPSRD</sequence>
<evidence type="ECO:0000256" key="4">
    <source>
        <dbReference type="SAM" id="MobiDB-lite"/>
    </source>
</evidence>
<dbReference type="Proteomes" id="UP000316609">
    <property type="component" value="Unassembled WGS sequence"/>
</dbReference>
<accession>A0A538TEX1</accession>
<comment type="similarity">
    <text evidence="1">Belongs to the peptidase S1C family.</text>
</comment>
<reference evidence="6 7" key="1">
    <citation type="journal article" date="2019" name="Nat. Microbiol.">
        <title>Mediterranean grassland soil C-N compound turnover is dependent on rainfall and depth, and is mediated by genomically divergent microorganisms.</title>
        <authorList>
            <person name="Diamond S."/>
            <person name="Andeer P.F."/>
            <person name="Li Z."/>
            <person name="Crits-Christoph A."/>
            <person name="Burstein D."/>
            <person name="Anantharaman K."/>
            <person name="Lane K.R."/>
            <person name="Thomas B.C."/>
            <person name="Pan C."/>
            <person name="Northen T.R."/>
            <person name="Banfield J.F."/>
        </authorList>
    </citation>
    <scope>NUCLEOTIDE SEQUENCE [LARGE SCALE GENOMIC DNA]</scope>
    <source>
        <strain evidence="6">WS_8</strain>
    </source>
</reference>
<dbReference type="PRINTS" id="PR00834">
    <property type="entry name" value="PROTEASES2C"/>
</dbReference>
<dbReference type="SUPFAM" id="SSF50494">
    <property type="entry name" value="Trypsin-like serine proteases"/>
    <property type="match status" value="1"/>
</dbReference>
<keyword evidence="3" id="KW-0378">Hydrolase</keyword>
<evidence type="ECO:0000259" key="5">
    <source>
        <dbReference type="Pfam" id="PF13180"/>
    </source>
</evidence>